<dbReference type="InterPro" id="IPR036047">
    <property type="entry name" value="F-box-like_dom_sf"/>
</dbReference>
<protein>
    <recommendedName>
        <fullName evidence="2">F-box domain-containing protein</fullName>
    </recommendedName>
</protein>
<comment type="caution">
    <text evidence="3">The sequence shown here is derived from an EMBL/GenBank/DDBJ whole genome shotgun (WGS) entry which is preliminary data.</text>
</comment>
<reference evidence="3" key="1">
    <citation type="submission" date="2023-07" db="EMBL/GenBank/DDBJ databases">
        <title>Black Yeasts Isolated from many extreme environments.</title>
        <authorList>
            <person name="Coleine C."/>
            <person name="Stajich J.E."/>
            <person name="Selbmann L."/>
        </authorList>
    </citation>
    <scope>NUCLEOTIDE SEQUENCE</scope>
    <source>
        <strain evidence="3">CCFEE 5485</strain>
    </source>
</reference>
<accession>A0AAE0TS10</accession>
<feature type="compositionally biased region" description="Basic and acidic residues" evidence="1">
    <location>
        <begin position="92"/>
        <end position="103"/>
    </location>
</feature>
<dbReference type="InterPro" id="IPR001810">
    <property type="entry name" value="F-box_dom"/>
</dbReference>
<evidence type="ECO:0000313" key="4">
    <source>
        <dbReference type="Proteomes" id="UP001274830"/>
    </source>
</evidence>
<evidence type="ECO:0000259" key="2">
    <source>
        <dbReference type="PROSITE" id="PS50181"/>
    </source>
</evidence>
<evidence type="ECO:0000256" key="1">
    <source>
        <dbReference type="SAM" id="MobiDB-lite"/>
    </source>
</evidence>
<feature type="region of interest" description="Disordered" evidence="1">
    <location>
        <begin position="61"/>
        <end position="103"/>
    </location>
</feature>
<organism evidence="3 4">
    <name type="scientific">Recurvomyces mirabilis</name>
    <dbReference type="NCBI Taxonomy" id="574656"/>
    <lineage>
        <taxon>Eukaryota</taxon>
        <taxon>Fungi</taxon>
        <taxon>Dikarya</taxon>
        <taxon>Ascomycota</taxon>
        <taxon>Pezizomycotina</taxon>
        <taxon>Dothideomycetes</taxon>
        <taxon>Dothideomycetidae</taxon>
        <taxon>Mycosphaerellales</taxon>
        <taxon>Teratosphaeriaceae</taxon>
        <taxon>Recurvomyces</taxon>
    </lineage>
</organism>
<dbReference type="Proteomes" id="UP001274830">
    <property type="component" value="Unassembled WGS sequence"/>
</dbReference>
<name>A0AAE0TS10_9PEZI</name>
<feature type="domain" description="F-box" evidence="2">
    <location>
        <begin position="1"/>
        <end position="52"/>
    </location>
</feature>
<dbReference type="EMBL" id="JAUTXT010000049">
    <property type="protein sequence ID" value="KAK3670901.1"/>
    <property type="molecule type" value="Genomic_DNA"/>
</dbReference>
<dbReference type="Gene3D" id="1.20.1280.50">
    <property type="match status" value="1"/>
</dbReference>
<dbReference type="Pfam" id="PF00646">
    <property type="entry name" value="F-box"/>
    <property type="match status" value="1"/>
</dbReference>
<dbReference type="AlphaFoldDB" id="A0AAE0TS10"/>
<proteinExistence type="predicted"/>
<sequence length="294" mass="33605">MAHLLDLPAELHEQILLYLPLRSLLLARCVCLTFDRAILGSGKIQQALWLRPHSSLRMVWSPHPSRDGRPAWDTGDWGKDLEEGRQQQQQRQQREDHSGDKTGRASTWLIANPFIPASAECNAELFKRQWYGECFPEEPARIFGNPDSWALARRHYTIKPVSFDHRRYPCRFYIAGRIYSYSDAPTMNAFPRSCDRMLMTHPPMRSVSIKTRNQPRLVEASDDDGDVGGITPEHLAVASLSEVKRGADVSIIGGEKWRLLRKTVDEITGWEMLDILLGDMDEDDGDVFVLTYAR</sequence>
<evidence type="ECO:0000313" key="3">
    <source>
        <dbReference type="EMBL" id="KAK3670901.1"/>
    </source>
</evidence>
<keyword evidence="4" id="KW-1185">Reference proteome</keyword>
<feature type="compositionally biased region" description="Basic and acidic residues" evidence="1">
    <location>
        <begin position="64"/>
        <end position="85"/>
    </location>
</feature>
<gene>
    <name evidence="3" type="ORF">LTR78_009179</name>
</gene>
<dbReference type="PROSITE" id="PS50181">
    <property type="entry name" value="FBOX"/>
    <property type="match status" value="1"/>
</dbReference>
<dbReference type="SUPFAM" id="SSF81383">
    <property type="entry name" value="F-box domain"/>
    <property type="match status" value="1"/>
</dbReference>